<evidence type="ECO:0000313" key="2">
    <source>
        <dbReference type="EMBL" id="KAK0669722.1"/>
    </source>
</evidence>
<comment type="caution">
    <text evidence="2">The sequence shown here is derived from an EMBL/GenBank/DDBJ whole genome shotgun (WGS) entry which is preliminary data.</text>
</comment>
<feature type="compositionally biased region" description="Basic and acidic residues" evidence="1">
    <location>
        <begin position="216"/>
        <end position="233"/>
    </location>
</feature>
<feature type="region of interest" description="Disordered" evidence="1">
    <location>
        <begin position="401"/>
        <end position="489"/>
    </location>
</feature>
<protein>
    <submittedName>
        <fullName evidence="2">Uncharacterized protein</fullName>
    </submittedName>
</protein>
<dbReference type="Proteomes" id="UP001174997">
    <property type="component" value="Unassembled WGS sequence"/>
</dbReference>
<sequence length="621" mass="67731">MFGSLHTLIPAAPVLSNIKPEDIPPPTPIHFPQCYPQVQDDDDGGDQQQADSAPEGRTRKPITKLLQSIVRPTDLSISHLEALGVQVIPDSTPEELVPDPSFIPDFAAWDALSSEEAHLKNESTRKRLNNGALSPGCQTYLDRKRELSIDNDAAYRTVRRLPAPKGQSQARLGNAYEFYRHLELFTTYWDDTSKPTPPGPKPTETASSETPNGADGDSKEKEEDANTPKEAEYFRTCSGEKMPPDYRGGMVNAFLKLVAYDFGCNVTAARVEPRLHITTNQSSPRSRSSYFTSGCTFLFRSPTTREAARAGVVEGPLAAVSARHTITFPPTPSTDKESLLDLSRELISAIITAQHRAREGKTEKRIGENAWWASKPRWGGGPGGPIGREIEAQSAKSTNDVILGDKDAPPPESAADAAPPPPPAPVISPSSSSPAPSSAPSLASSLARRPYSSLSSSSSRGSSSSGSSSKRLKTKSGKDGKQNPIYDAYRRVQPPNSQWDKKAKYTAIGRVKSAGYDDIFVISGLFHHVSVVRVRVPNRLLEVLEGNLNDVDKKGGRSWGKVEVRRSQWFDFFKQEERVKAVQLMWGVMAWLMREETEEKGEGEGGGGGGDVVMSGQTRDY</sequence>
<gene>
    <name evidence="2" type="ORF">QBC41DRAFT_390976</name>
</gene>
<name>A0AA39ZF62_9PEZI</name>
<dbReference type="EMBL" id="JAULSY010000039">
    <property type="protein sequence ID" value="KAK0669722.1"/>
    <property type="molecule type" value="Genomic_DNA"/>
</dbReference>
<feature type="region of interest" description="Disordered" evidence="1">
    <location>
        <begin position="16"/>
        <end position="60"/>
    </location>
</feature>
<proteinExistence type="predicted"/>
<keyword evidence="3" id="KW-1185">Reference proteome</keyword>
<feature type="compositionally biased region" description="Low complexity" evidence="1">
    <location>
        <begin position="427"/>
        <end position="469"/>
    </location>
</feature>
<accession>A0AA39ZF62</accession>
<organism evidence="2 3">
    <name type="scientific">Cercophora samala</name>
    <dbReference type="NCBI Taxonomy" id="330535"/>
    <lineage>
        <taxon>Eukaryota</taxon>
        <taxon>Fungi</taxon>
        <taxon>Dikarya</taxon>
        <taxon>Ascomycota</taxon>
        <taxon>Pezizomycotina</taxon>
        <taxon>Sordariomycetes</taxon>
        <taxon>Sordariomycetidae</taxon>
        <taxon>Sordariales</taxon>
        <taxon>Lasiosphaeriaceae</taxon>
        <taxon>Cercophora</taxon>
    </lineage>
</organism>
<evidence type="ECO:0000256" key="1">
    <source>
        <dbReference type="SAM" id="MobiDB-lite"/>
    </source>
</evidence>
<feature type="region of interest" description="Disordered" evidence="1">
    <location>
        <begin position="597"/>
        <end position="621"/>
    </location>
</feature>
<evidence type="ECO:0000313" key="3">
    <source>
        <dbReference type="Proteomes" id="UP001174997"/>
    </source>
</evidence>
<reference evidence="2" key="1">
    <citation type="submission" date="2023-06" db="EMBL/GenBank/DDBJ databases">
        <title>Genome-scale phylogeny and comparative genomics of the fungal order Sordariales.</title>
        <authorList>
            <consortium name="Lawrence Berkeley National Laboratory"/>
            <person name="Hensen N."/>
            <person name="Bonometti L."/>
            <person name="Westerberg I."/>
            <person name="Brannstrom I.O."/>
            <person name="Guillou S."/>
            <person name="Cros-Aarteil S."/>
            <person name="Calhoun S."/>
            <person name="Haridas S."/>
            <person name="Kuo A."/>
            <person name="Mondo S."/>
            <person name="Pangilinan J."/>
            <person name="Riley R."/>
            <person name="Labutti K."/>
            <person name="Andreopoulos B."/>
            <person name="Lipzen A."/>
            <person name="Chen C."/>
            <person name="Yanf M."/>
            <person name="Daum C."/>
            <person name="Ng V."/>
            <person name="Clum A."/>
            <person name="Steindorff A."/>
            <person name="Ohm R."/>
            <person name="Martin F."/>
            <person name="Silar P."/>
            <person name="Natvig D."/>
            <person name="Lalanne C."/>
            <person name="Gautier V."/>
            <person name="Ament-Velasquez S.L."/>
            <person name="Kruys A."/>
            <person name="Hutchinson M.I."/>
            <person name="Powell A.J."/>
            <person name="Barry K."/>
            <person name="Miller A.N."/>
            <person name="Grigoriev I.V."/>
            <person name="Debuchy R."/>
            <person name="Gladieux P."/>
            <person name="Thoren M.H."/>
            <person name="Johannesson H."/>
        </authorList>
    </citation>
    <scope>NUCLEOTIDE SEQUENCE</scope>
    <source>
        <strain evidence="2">CBS 307.81</strain>
    </source>
</reference>
<dbReference type="AlphaFoldDB" id="A0AA39ZF62"/>
<feature type="region of interest" description="Disordered" evidence="1">
    <location>
        <begin position="190"/>
        <end position="233"/>
    </location>
</feature>